<sequence>MNDQTSPSQVQHPLEVLAEIEWAGTVNQEVAPLSEPESSWAGMAAFGLDEGHAGGCG</sequence>
<keyword evidence="2" id="KW-1185">Reference proteome</keyword>
<proteinExistence type="predicted"/>
<evidence type="ECO:0000313" key="2">
    <source>
        <dbReference type="Proteomes" id="UP000556436"/>
    </source>
</evidence>
<protein>
    <submittedName>
        <fullName evidence="1">Uncharacterized protein</fullName>
    </submittedName>
</protein>
<accession>A0A7W7LEK1</accession>
<dbReference type="Proteomes" id="UP000556436">
    <property type="component" value="Unassembled WGS sequence"/>
</dbReference>
<comment type="caution">
    <text evidence="1">The sequence shown here is derived from an EMBL/GenBank/DDBJ whole genome shotgun (WGS) entry which is preliminary data.</text>
</comment>
<dbReference type="EMBL" id="JACHJG010000009">
    <property type="protein sequence ID" value="MBB4888487.1"/>
    <property type="molecule type" value="Genomic_DNA"/>
</dbReference>
<name>A0A7W7LEK1_STRNE</name>
<dbReference type="RefSeq" id="WP_184736111.1">
    <property type="nucleotide sequence ID" value="NZ_BMRW01000007.1"/>
</dbReference>
<gene>
    <name evidence="1" type="ORF">FHS38_004556</name>
</gene>
<organism evidence="1 2">
    <name type="scientific">Streptomyces netropsis</name>
    <name type="common">Streptoverticillium netropsis</name>
    <dbReference type="NCBI Taxonomy" id="55404"/>
    <lineage>
        <taxon>Bacteria</taxon>
        <taxon>Bacillati</taxon>
        <taxon>Actinomycetota</taxon>
        <taxon>Actinomycetes</taxon>
        <taxon>Kitasatosporales</taxon>
        <taxon>Streptomycetaceae</taxon>
        <taxon>Streptomyces</taxon>
    </lineage>
</organism>
<dbReference type="AlphaFoldDB" id="A0A7W7LEK1"/>
<evidence type="ECO:0000313" key="1">
    <source>
        <dbReference type="EMBL" id="MBB4888487.1"/>
    </source>
</evidence>
<dbReference type="InterPro" id="IPR046236">
    <property type="entry name" value="DUF6269"/>
</dbReference>
<reference evidence="1 2" key="1">
    <citation type="submission" date="2020-08" db="EMBL/GenBank/DDBJ databases">
        <title>Genomic Encyclopedia of Type Strains, Phase III (KMG-III): the genomes of soil and plant-associated and newly described type strains.</title>
        <authorList>
            <person name="Whitman W."/>
        </authorList>
    </citation>
    <scope>NUCLEOTIDE SEQUENCE [LARGE SCALE GENOMIC DNA]</scope>
    <source>
        <strain evidence="1 2">CECT 3265</strain>
    </source>
</reference>
<dbReference type="Pfam" id="PF19784">
    <property type="entry name" value="DUF6269"/>
    <property type="match status" value="1"/>
</dbReference>